<dbReference type="AlphaFoldDB" id="A0A4R0NBD6"/>
<dbReference type="Proteomes" id="UP000291117">
    <property type="component" value="Unassembled WGS sequence"/>
</dbReference>
<accession>A0A4R0NBD6</accession>
<organism evidence="2 3">
    <name type="scientific">Pedobacter hiemivivus</name>
    <dbReference type="NCBI Taxonomy" id="2530454"/>
    <lineage>
        <taxon>Bacteria</taxon>
        <taxon>Pseudomonadati</taxon>
        <taxon>Bacteroidota</taxon>
        <taxon>Sphingobacteriia</taxon>
        <taxon>Sphingobacteriales</taxon>
        <taxon>Sphingobacteriaceae</taxon>
        <taxon>Pedobacter</taxon>
    </lineage>
</organism>
<protein>
    <recommendedName>
        <fullName evidence="1">SGNH hydrolase-type esterase domain-containing protein</fullName>
    </recommendedName>
</protein>
<evidence type="ECO:0000259" key="1">
    <source>
        <dbReference type="Pfam" id="PF13472"/>
    </source>
</evidence>
<sequence length="851" mass="96936">MNISEQEMDPSGSLSRKNFLTVAGLLAGQLIINPFQSLLANPKALADFKEWPLIINNNELIIPAATYSSEFKTYTIKKEVRLKISPATIHHAEDEELFLSADKPSGYWIGTPLRASRYDQLGVYCSLIEDSLVMFEAPGKKGRKLEKEKDYLVSAPFSLVGLGTNTKLTPQTKVYAFYSYYLQRIDVVALDKNGIPFLVEGKASLVCPSIPEIPSKAIPFCNVYRPILADTLKPQHLFPIIASTKNVSTSSTEGRVPKTLKKLQEGKPVTIVAWGDSITAGSDVKQGEAWPELFIKQVRKEFPHSAVNYVNRSIGGTRSMQWLHDGDYAGMQKLPAELCSFKLVTKEQPDLVVMEFTNDTVEDPKIYPEHYNMINTELDKIGSELIIITPGRFAIKSYDENVMEMKLPEDRPYVEYVKNFARDNNYAIADAAARWEHFHKEGLPYMAILINAYNHPNTFGHGVFVEELMKCFGKKYEYQNAENQYVPLPVPVSTGKYMLGAFMCPLWNKDAIKPDMWDPVRKYPERETVLGYYYEGNPEVTDWEIKYALEHGISFFNVCWYRQKGNAGKPVKELFGHWTKSLLKSRYANQFKYSILYVDEGEVMDGIASEEDFLNNLVPYWIENHFKRSNYLTIEGKPVFTIYRPEKFIKDLGGEEKAKLALDKLREACISAGFEGVYLMGEYHGVLNVKEPMYKTLGLDASQSYHWPSFAEFMPAKAPDNDDLIDLQAKCWPGLNSVTGLPSITTVSVGWDSRPWGGTYYKDKWQLSPAKYKELLKRAKKYMDKQPSDSIQSRMLLLDNWNEYAEGHFIFPTKKDGFAYLDSIREVFAISAPAHKDMYPEEIGLGPYENE</sequence>
<dbReference type="PANTHER" id="PTHR41244">
    <property type="entry name" value="RHAMNAN SYNTHESIS F"/>
    <property type="match status" value="1"/>
</dbReference>
<reference evidence="2 3" key="1">
    <citation type="submission" date="2019-02" db="EMBL/GenBank/DDBJ databases">
        <title>Pedobacter sp. RP-3-8 sp. nov., isolated from Arctic soil.</title>
        <authorList>
            <person name="Dahal R.H."/>
        </authorList>
    </citation>
    <scope>NUCLEOTIDE SEQUENCE [LARGE SCALE GENOMIC DNA]</scope>
    <source>
        <strain evidence="2 3">RP-3-8</strain>
    </source>
</reference>
<dbReference type="Pfam" id="PF14307">
    <property type="entry name" value="Glyco_tran_WbsX"/>
    <property type="match status" value="1"/>
</dbReference>
<dbReference type="CDD" id="cd00229">
    <property type="entry name" value="SGNH_hydrolase"/>
    <property type="match status" value="1"/>
</dbReference>
<proteinExistence type="predicted"/>
<dbReference type="InterPro" id="IPR032719">
    <property type="entry name" value="WbsX"/>
</dbReference>
<dbReference type="RefSeq" id="WP_131608873.1">
    <property type="nucleotide sequence ID" value="NZ_SJSM01000005.1"/>
</dbReference>
<dbReference type="EMBL" id="SJSM01000005">
    <property type="protein sequence ID" value="TCC96573.1"/>
    <property type="molecule type" value="Genomic_DNA"/>
</dbReference>
<dbReference type="InterPro" id="IPR036514">
    <property type="entry name" value="SGNH_hydro_sf"/>
</dbReference>
<comment type="caution">
    <text evidence="2">The sequence shown here is derived from an EMBL/GenBank/DDBJ whole genome shotgun (WGS) entry which is preliminary data.</text>
</comment>
<name>A0A4R0NBD6_9SPHI</name>
<dbReference type="GO" id="GO:0016788">
    <property type="term" value="F:hydrolase activity, acting on ester bonds"/>
    <property type="evidence" value="ECO:0007669"/>
    <property type="project" value="UniProtKB-ARBA"/>
</dbReference>
<dbReference type="SUPFAM" id="SSF52266">
    <property type="entry name" value="SGNH hydrolase"/>
    <property type="match status" value="1"/>
</dbReference>
<dbReference type="Pfam" id="PF13472">
    <property type="entry name" value="Lipase_GDSL_2"/>
    <property type="match status" value="1"/>
</dbReference>
<dbReference type="Gene3D" id="3.40.50.1110">
    <property type="entry name" value="SGNH hydrolase"/>
    <property type="match status" value="1"/>
</dbReference>
<gene>
    <name evidence="2" type="ORF">EZ444_11400</name>
</gene>
<dbReference type="PANTHER" id="PTHR41244:SF1">
    <property type="entry name" value="GLYCOSYLTRANSFERASE"/>
    <property type="match status" value="1"/>
</dbReference>
<evidence type="ECO:0000313" key="3">
    <source>
        <dbReference type="Proteomes" id="UP000291117"/>
    </source>
</evidence>
<dbReference type="Gene3D" id="3.20.20.80">
    <property type="entry name" value="Glycosidases"/>
    <property type="match status" value="1"/>
</dbReference>
<dbReference type="OrthoDB" id="9816424at2"/>
<evidence type="ECO:0000313" key="2">
    <source>
        <dbReference type="EMBL" id="TCC96573.1"/>
    </source>
</evidence>
<feature type="domain" description="SGNH hydrolase-type esterase" evidence="1">
    <location>
        <begin position="274"/>
        <end position="461"/>
    </location>
</feature>
<keyword evidence="3" id="KW-1185">Reference proteome</keyword>
<dbReference type="InterPro" id="IPR013830">
    <property type="entry name" value="SGNH_hydro"/>
</dbReference>